<dbReference type="EMBL" id="ML120361">
    <property type="protein sequence ID" value="RPB03869.1"/>
    <property type="molecule type" value="Genomic_DNA"/>
</dbReference>
<sequence>MPVSRPDSAKTQLDYSNPLIYCGFTSLSSRLIPCHRGMEFVCGVAIVALCYTKWQVNFYSLPY</sequence>
<dbReference type="Proteomes" id="UP000276215">
    <property type="component" value="Unassembled WGS sequence"/>
</dbReference>
<gene>
    <name evidence="1" type="ORF">L873DRAFT_1800400</name>
</gene>
<accession>A0A3N4K3E0</accession>
<evidence type="ECO:0000313" key="1">
    <source>
        <dbReference type="EMBL" id="RPB03869.1"/>
    </source>
</evidence>
<dbReference type="AlphaFoldDB" id="A0A3N4K3E0"/>
<protein>
    <submittedName>
        <fullName evidence="1">Uncharacterized protein</fullName>
    </submittedName>
</protein>
<evidence type="ECO:0000313" key="2">
    <source>
        <dbReference type="Proteomes" id="UP000276215"/>
    </source>
</evidence>
<name>A0A3N4K3E0_9PEZI</name>
<proteinExistence type="predicted"/>
<reference evidence="1 2" key="1">
    <citation type="journal article" date="2018" name="Nat. Ecol. Evol.">
        <title>Pezizomycetes genomes reveal the molecular basis of ectomycorrhizal truffle lifestyle.</title>
        <authorList>
            <person name="Murat C."/>
            <person name="Payen T."/>
            <person name="Noel B."/>
            <person name="Kuo A."/>
            <person name="Morin E."/>
            <person name="Chen J."/>
            <person name="Kohler A."/>
            <person name="Krizsan K."/>
            <person name="Balestrini R."/>
            <person name="Da Silva C."/>
            <person name="Montanini B."/>
            <person name="Hainaut M."/>
            <person name="Levati E."/>
            <person name="Barry K.W."/>
            <person name="Belfiori B."/>
            <person name="Cichocki N."/>
            <person name="Clum A."/>
            <person name="Dockter R.B."/>
            <person name="Fauchery L."/>
            <person name="Guy J."/>
            <person name="Iotti M."/>
            <person name="Le Tacon F."/>
            <person name="Lindquist E.A."/>
            <person name="Lipzen A."/>
            <person name="Malagnac F."/>
            <person name="Mello A."/>
            <person name="Molinier V."/>
            <person name="Miyauchi S."/>
            <person name="Poulain J."/>
            <person name="Riccioni C."/>
            <person name="Rubini A."/>
            <person name="Sitrit Y."/>
            <person name="Splivallo R."/>
            <person name="Traeger S."/>
            <person name="Wang M."/>
            <person name="Zifcakova L."/>
            <person name="Wipf D."/>
            <person name="Zambonelli A."/>
            <person name="Paolocci F."/>
            <person name="Nowrousian M."/>
            <person name="Ottonello S."/>
            <person name="Baldrian P."/>
            <person name="Spatafora J.W."/>
            <person name="Henrissat B."/>
            <person name="Nagy L.G."/>
            <person name="Aury J.M."/>
            <person name="Wincker P."/>
            <person name="Grigoriev I.V."/>
            <person name="Bonfante P."/>
            <person name="Martin F.M."/>
        </authorList>
    </citation>
    <scope>NUCLEOTIDE SEQUENCE [LARGE SCALE GENOMIC DNA]</scope>
    <source>
        <strain evidence="1 2">120613-1</strain>
    </source>
</reference>
<keyword evidence="2" id="KW-1185">Reference proteome</keyword>
<organism evidence="1 2">
    <name type="scientific">Choiromyces venosus 120613-1</name>
    <dbReference type="NCBI Taxonomy" id="1336337"/>
    <lineage>
        <taxon>Eukaryota</taxon>
        <taxon>Fungi</taxon>
        <taxon>Dikarya</taxon>
        <taxon>Ascomycota</taxon>
        <taxon>Pezizomycotina</taxon>
        <taxon>Pezizomycetes</taxon>
        <taxon>Pezizales</taxon>
        <taxon>Tuberaceae</taxon>
        <taxon>Choiromyces</taxon>
    </lineage>
</organism>